<keyword evidence="6 10" id="KW-1133">Transmembrane helix</keyword>
<evidence type="ECO:0000256" key="10">
    <source>
        <dbReference type="SAM" id="Phobius"/>
    </source>
</evidence>
<evidence type="ECO:0000256" key="2">
    <source>
        <dbReference type="ARBA" id="ARBA00008685"/>
    </source>
</evidence>
<evidence type="ECO:0000256" key="7">
    <source>
        <dbReference type="ARBA" id="ARBA00023136"/>
    </source>
</evidence>
<keyword evidence="13" id="KW-1185">Reference proteome</keyword>
<accession>A0AAW1NKC6</accession>
<dbReference type="GO" id="GO:0005886">
    <property type="term" value="C:plasma membrane"/>
    <property type="evidence" value="ECO:0007669"/>
    <property type="project" value="UniProtKB-SubCell"/>
</dbReference>
<comment type="similarity">
    <text evidence="2">Belongs to the glutamate-gated ion channel (TC 1.A.10.1) family.</text>
</comment>
<protein>
    <submittedName>
        <fullName evidence="12">Ligand-gated ion channel</fullName>
    </submittedName>
</protein>
<dbReference type="AlphaFoldDB" id="A0AAW1NKC6"/>
<keyword evidence="8" id="KW-0675">Receptor</keyword>
<dbReference type="Pfam" id="PF00060">
    <property type="entry name" value="Lig_chan"/>
    <property type="match status" value="1"/>
</dbReference>
<sequence length="390" mass="45157">MKNEPYIIKSPNGLTGIETELVKLIGKKMKLILDFKQFEAIEWGYKLSNGSYTNIFKELRNGNCDLAIGGIPAKPENLKDFDMTVNHLGDDVVWIVPKAKYIQPWIKIFLVYMILLIATFTILVIMSFTFYLLKRGTFCDERQWSSLEISYRILLGIPVVRNFKSNTVRLVFMSWCIFCVIYKINFDASFISILATDYYDKQIKTVQDIIDAKLKFGLFHESLSLYKYSNDTKDKYIYEHTAPCFVNNNCLDKVAYDRDCVTALPRIVIQYRMYLKYETSDGPLLHSLKDKIFRNALGMYFRKGHPVFTQFNQHLMYILTSGLDNYWNSNFAHSIRLKGHSYGKKSASAAKHILDFQQLSTNFALLLLGLGASILVFVIEVVLHKCLNRK</sequence>
<evidence type="ECO:0000256" key="9">
    <source>
        <dbReference type="ARBA" id="ARBA00023180"/>
    </source>
</evidence>
<evidence type="ECO:0000256" key="8">
    <source>
        <dbReference type="ARBA" id="ARBA00023170"/>
    </source>
</evidence>
<evidence type="ECO:0000256" key="5">
    <source>
        <dbReference type="ARBA" id="ARBA00022729"/>
    </source>
</evidence>
<keyword evidence="5" id="KW-0732">Signal</keyword>
<dbReference type="EMBL" id="JASPKY010000002">
    <property type="protein sequence ID" value="KAK9759101.1"/>
    <property type="molecule type" value="Genomic_DNA"/>
</dbReference>
<dbReference type="PANTHER" id="PTHR42643:SF30">
    <property type="entry name" value="IONOTROPIC RECEPTOR 40A-RELATED"/>
    <property type="match status" value="1"/>
</dbReference>
<comment type="caution">
    <text evidence="12">The sequence shown here is derived from an EMBL/GenBank/DDBJ whole genome shotgun (WGS) entry which is preliminary data.</text>
</comment>
<dbReference type="InterPro" id="IPR001320">
    <property type="entry name" value="Iontro_rcpt_C"/>
</dbReference>
<keyword evidence="3" id="KW-1003">Cell membrane</keyword>
<dbReference type="Gene3D" id="1.10.287.70">
    <property type="match status" value="1"/>
</dbReference>
<keyword evidence="9" id="KW-0325">Glycoprotein</keyword>
<dbReference type="InterPro" id="IPR052192">
    <property type="entry name" value="Insect_Ionotropic_Sensory_Rcpt"/>
</dbReference>
<evidence type="ECO:0000256" key="3">
    <source>
        <dbReference type="ARBA" id="ARBA00022475"/>
    </source>
</evidence>
<dbReference type="GO" id="GO:0015276">
    <property type="term" value="F:ligand-gated monoatomic ion channel activity"/>
    <property type="evidence" value="ECO:0007669"/>
    <property type="project" value="InterPro"/>
</dbReference>
<name>A0AAW1NKC6_POPJA</name>
<keyword evidence="7 10" id="KW-0472">Membrane</keyword>
<evidence type="ECO:0000259" key="11">
    <source>
        <dbReference type="Pfam" id="PF00060"/>
    </source>
</evidence>
<dbReference type="PANTHER" id="PTHR42643">
    <property type="entry name" value="IONOTROPIC RECEPTOR 20A-RELATED"/>
    <property type="match status" value="1"/>
</dbReference>
<evidence type="ECO:0000313" key="12">
    <source>
        <dbReference type="EMBL" id="KAK9759101.1"/>
    </source>
</evidence>
<dbReference type="Proteomes" id="UP001458880">
    <property type="component" value="Unassembled WGS sequence"/>
</dbReference>
<evidence type="ECO:0000256" key="1">
    <source>
        <dbReference type="ARBA" id="ARBA00004651"/>
    </source>
</evidence>
<organism evidence="12 13">
    <name type="scientific">Popillia japonica</name>
    <name type="common">Japanese beetle</name>
    <dbReference type="NCBI Taxonomy" id="7064"/>
    <lineage>
        <taxon>Eukaryota</taxon>
        <taxon>Metazoa</taxon>
        <taxon>Ecdysozoa</taxon>
        <taxon>Arthropoda</taxon>
        <taxon>Hexapoda</taxon>
        <taxon>Insecta</taxon>
        <taxon>Pterygota</taxon>
        <taxon>Neoptera</taxon>
        <taxon>Endopterygota</taxon>
        <taxon>Coleoptera</taxon>
        <taxon>Polyphaga</taxon>
        <taxon>Scarabaeiformia</taxon>
        <taxon>Scarabaeidae</taxon>
        <taxon>Rutelinae</taxon>
        <taxon>Popillia</taxon>
    </lineage>
</organism>
<dbReference type="SUPFAM" id="SSF53850">
    <property type="entry name" value="Periplasmic binding protein-like II"/>
    <property type="match status" value="1"/>
</dbReference>
<proteinExistence type="inferred from homology"/>
<evidence type="ECO:0000256" key="6">
    <source>
        <dbReference type="ARBA" id="ARBA00022989"/>
    </source>
</evidence>
<reference evidence="12 13" key="1">
    <citation type="journal article" date="2024" name="BMC Genomics">
        <title>De novo assembly and annotation of Popillia japonica's genome with initial clues to its potential as an invasive pest.</title>
        <authorList>
            <person name="Cucini C."/>
            <person name="Boschi S."/>
            <person name="Funari R."/>
            <person name="Cardaioli E."/>
            <person name="Iannotti N."/>
            <person name="Marturano G."/>
            <person name="Paoli F."/>
            <person name="Bruttini M."/>
            <person name="Carapelli A."/>
            <person name="Frati F."/>
            <person name="Nardi F."/>
        </authorList>
    </citation>
    <scope>NUCLEOTIDE SEQUENCE [LARGE SCALE GENOMIC DNA]</scope>
    <source>
        <strain evidence="12">DMR45628</strain>
    </source>
</reference>
<comment type="subcellular location">
    <subcellularLocation>
        <location evidence="1">Cell membrane</location>
        <topology evidence="1">Multi-pass membrane protein</topology>
    </subcellularLocation>
</comment>
<dbReference type="Gene3D" id="3.40.190.10">
    <property type="entry name" value="Periplasmic binding protein-like II"/>
    <property type="match status" value="1"/>
</dbReference>
<feature type="transmembrane region" description="Helical" evidence="10">
    <location>
        <begin position="108"/>
        <end position="133"/>
    </location>
</feature>
<dbReference type="GO" id="GO:0050906">
    <property type="term" value="P:detection of stimulus involved in sensory perception"/>
    <property type="evidence" value="ECO:0007669"/>
    <property type="project" value="UniProtKB-ARBA"/>
</dbReference>
<gene>
    <name evidence="12" type="ORF">QE152_g235</name>
</gene>
<feature type="domain" description="Ionotropic glutamate receptor C-terminal" evidence="11">
    <location>
        <begin position="111"/>
        <end position="370"/>
    </location>
</feature>
<dbReference type="PROSITE" id="PS01039">
    <property type="entry name" value="SBP_BACTERIAL_3"/>
    <property type="match status" value="1"/>
</dbReference>
<evidence type="ECO:0000256" key="4">
    <source>
        <dbReference type="ARBA" id="ARBA00022692"/>
    </source>
</evidence>
<dbReference type="InterPro" id="IPR018313">
    <property type="entry name" value="SBP_3_CS"/>
</dbReference>
<evidence type="ECO:0000313" key="13">
    <source>
        <dbReference type="Proteomes" id="UP001458880"/>
    </source>
</evidence>
<feature type="transmembrane region" description="Helical" evidence="10">
    <location>
        <begin position="363"/>
        <end position="383"/>
    </location>
</feature>
<keyword evidence="4 10" id="KW-0812">Transmembrane</keyword>